<dbReference type="Proteomes" id="UP000541444">
    <property type="component" value="Unassembled WGS sequence"/>
</dbReference>
<dbReference type="InterPro" id="IPR056708">
    <property type="entry name" value="DUF7806"/>
</dbReference>
<sequence>MLSVVTESEKNNLLNTQQENYCMRKTSNSGYSFSLRWYCKEGEEEQAEILYSVLSLGTFERVALEWMEDIMFSTSMCPVFFNRSSQVIGLCW</sequence>
<feature type="domain" description="DUF7806" evidence="1">
    <location>
        <begin position="15"/>
        <end position="88"/>
    </location>
</feature>
<organism evidence="2 3">
    <name type="scientific">Kingdonia uniflora</name>
    <dbReference type="NCBI Taxonomy" id="39325"/>
    <lineage>
        <taxon>Eukaryota</taxon>
        <taxon>Viridiplantae</taxon>
        <taxon>Streptophyta</taxon>
        <taxon>Embryophyta</taxon>
        <taxon>Tracheophyta</taxon>
        <taxon>Spermatophyta</taxon>
        <taxon>Magnoliopsida</taxon>
        <taxon>Ranunculales</taxon>
        <taxon>Circaeasteraceae</taxon>
        <taxon>Kingdonia</taxon>
    </lineage>
</organism>
<proteinExistence type="predicted"/>
<name>A0A7J7MZD4_9MAGN</name>
<comment type="caution">
    <text evidence="2">The sequence shown here is derived from an EMBL/GenBank/DDBJ whole genome shotgun (WGS) entry which is preliminary data.</text>
</comment>
<dbReference type="PANTHER" id="PTHR35489">
    <property type="entry name" value="TITAN9"/>
    <property type="match status" value="1"/>
</dbReference>
<dbReference type="OrthoDB" id="759501at2759"/>
<protein>
    <recommendedName>
        <fullName evidence="1">DUF7806 domain-containing protein</fullName>
    </recommendedName>
</protein>
<dbReference type="AlphaFoldDB" id="A0A7J7MZD4"/>
<evidence type="ECO:0000259" key="1">
    <source>
        <dbReference type="Pfam" id="PF25091"/>
    </source>
</evidence>
<accession>A0A7J7MZD4</accession>
<reference evidence="2 3" key="1">
    <citation type="journal article" date="2020" name="IScience">
        <title>Genome Sequencing of the Endangered Kingdonia uniflora (Circaeasteraceae, Ranunculales) Reveals Potential Mechanisms of Evolutionary Specialization.</title>
        <authorList>
            <person name="Sun Y."/>
            <person name="Deng T."/>
            <person name="Zhang A."/>
            <person name="Moore M.J."/>
            <person name="Landis J.B."/>
            <person name="Lin N."/>
            <person name="Zhang H."/>
            <person name="Zhang X."/>
            <person name="Huang J."/>
            <person name="Zhang X."/>
            <person name="Sun H."/>
            <person name="Wang H."/>
        </authorList>
    </citation>
    <scope>NUCLEOTIDE SEQUENCE [LARGE SCALE GENOMIC DNA]</scope>
    <source>
        <strain evidence="2">TB1705</strain>
        <tissue evidence="2">Leaf</tissue>
    </source>
</reference>
<dbReference type="GO" id="GO:0003006">
    <property type="term" value="P:developmental process involved in reproduction"/>
    <property type="evidence" value="ECO:0007669"/>
    <property type="project" value="TreeGrafter"/>
</dbReference>
<gene>
    <name evidence="2" type="ORF">GIB67_016610</name>
</gene>
<dbReference type="PANTHER" id="PTHR35489:SF2">
    <property type="entry name" value="TITAN9"/>
    <property type="match status" value="1"/>
</dbReference>
<dbReference type="EMBL" id="JACGCM010001166">
    <property type="protein sequence ID" value="KAF6160174.1"/>
    <property type="molecule type" value="Genomic_DNA"/>
</dbReference>
<evidence type="ECO:0000313" key="2">
    <source>
        <dbReference type="EMBL" id="KAF6160174.1"/>
    </source>
</evidence>
<evidence type="ECO:0000313" key="3">
    <source>
        <dbReference type="Proteomes" id="UP000541444"/>
    </source>
</evidence>
<keyword evidence="3" id="KW-1185">Reference proteome</keyword>
<dbReference type="Pfam" id="PF25091">
    <property type="entry name" value="DUF7806"/>
    <property type="match status" value="1"/>
</dbReference>